<dbReference type="InterPro" id="IPR052982">
    <property type="entry name" value="SRP1/TIP1-like"/>
</dbReference>
<dbReference type="STRING" id="398673.A0A2P4ZV05"/>
<dbReference type="GeneID" id="29984074"/>
<feature type="compositionally biased region" description="Low complexity" evidence="2">
    <location>
        <begin position="119"/>
        <end position="152"/>
    </location>
</feature>
<dbReference type="EMBL" id="JPDN02000008">
    <property type="protein sequence ID" value="PON28113.1"/>
    <property type="molecule type" value="Genomic_DNA"/>
</dbReference>
<evidence type="ECO:0000256" key="1">
    <source>
        <dbReference type="ARBA" id="ARBA00022729"/>
    </source>
</evidence>
<gene>
    <name evidence="4" type="ORF">TGAM01_v203250</name>
</gene>
<feature type="domain" description="Yeast cell wall synthesis Kre9/Knh1-like N-terminal" evidence="3">
    <location>
        <begin position="27"/>
        <end position="105"/>
    </location>
</feature>
<comment type="caution">
    <text evidence="4">The sequence shown here is derived from an EMBL/GenBank/DDBJ whole genome shotgun (WGS) entry which is preliminary data.</text>
</comment>
<keyword evidence="1" id="KW-0732">Signal</keyword>
<feature type="compositionally biased region" description="Polar residues" evidence="2">
    <location>
        <begin position="153"/>
        <end position="176"/>
    </location>
</feature>
<name>A0A2P4ZV05_9HYPO</name>
<protein>
    <recommendedName>
        <fullName evidence="3">Yeast cell wall synthesis Kre9/Knh1-like N-terminal domain-containing protein</fullName>
    </recommendedName>
</protein>
<dbReference type="RefSeq" id="XP_018662729.1">
    <property type="nucleotide sequence ID" value="XM_018803991.1"/>
</dbReference>
<feature type="compositionally biased region" description="Low complexity" evidence="2">
    <location>
        <begin position="183"/>
        <end position="210"/>
    </location>
</feature>
<dbReference type="Pfam" id="PF10342">
    <property type="entry name" value="Kre9_KNH"/>
    <property type="match status" value="1"/>
</dbReference>
<evidence type="ECO:0000313" key="4">
    <source>
        <dbReference type="EMBL" id="PON28113.1"/>
    </source>
</evidence>
<dbReference type="PANTHER" id="PTHR40633">
    <property type="entry name" value="MATRIX PROTEIN, PUTATIVE (AFU_ORTHOLOGUE AFUA_8G05410)-RELATED"/>
    <property type="match status" value="1"/>
</dbReference>
<dbReference type="AlphaFoldDB" id="A0A2P4ZV05"/>
<dbReference type="Proteomes" id="UP000054821">
    <property type="component" value="Unassembled WGS sequence"/>
</dbReference>
<feature type="region of interest" description="Disordered" evidence="2">
    <location>
        <begin position="119"/>
        <end position="211"/>
    </location>
</feature>
<evidence type="ECO:0000259" key="3">
    <source>
        <dbReference type="Pfam" id="PF10342"/>
    </source>
</evidence>
<evidence type="ECO:0000256" key="2">
    <source>
        <dbReference type="SAM" id="MobiDB-lite"/>
    </source>
</evidence>
<proteinExistence type="predicted"/>
<keyword evidence="5" id="KW-1185">Reference proteome</keyword>
<dbReference type="PANTHER" id="PTHR40633:SF1">
    <property type="entry name" value="GPI ANCHORED SERINE-THREONINE RICH PROTEIN (AFU_ORTHOLOGUE AFUA_1G03630)"/>
    <property type="match status" value="1"/>
</dbReference>
<evidence type="ECO:0000313" key="5">
    <source>
        <dbReference type="Proteomes" id="UP000054821"/>
    </source>
</evidence>
<accession>A0A2P4ZV05</accession>
<organism evidence="4 5">
    <name type="scientific">Trichoderma gamsii</name>
    <dbReference type="NCBI Taxonomy" id="398673"/>
    <lineage>
        <taxon>Eukaryota</taxon>
        <taxon>Fungi</taxon>
        <taxon>Dikarya</taxon>
        <taxon>Ascomycota</taxon>
        <taxon>Pezizomycotina</taxon>
        <taxon>Sordariomycetes</taxon>
        <taxon>Hypocreomycetidae</taxon>
        <taxon>Hypocreales</taxon>
        <taxon>Hypocreaceae</taxon>
        <taxon>Trichoderma</taxon>
    </lineage>
</organism>
<reference evidence="4 5" key="1">
    <citation type="journal article" date="2016" name="Genome Announc.">
        <title>Draft Whole-Genome Sequence of Trichoderma gamsii T6085, a Promising Biocontrol Agent of Fusarium Head Blight on Wheat.</title>
        <authorList>
            <person name="Baroncelli R."/>
            <person name="Zapparata A."/>
            <person name="Piaggeschi G."/>
            <person name="Sarrocco S."/>
            <person name="Vannacci G."/>
        </authorList>
    </citation>
    <scope>NUCLEOTIDE SEQUENCE [LARGE SCALE GENOMIC DNA]</scope>
    <source>
        <strain evidence="4 5">T6085</strain>
    </source>
</reference>
<dbReference type="InterPro" id="IPR018466">
    <property type="entry name" value="Kre9/Knh1-like_N"/>
</dbReference>
<sequence>MKYSVAAVSAFAAVALAKPSFTNLSFDVEAGKPFTLTFAGCSASTTCSIELQTGASKDLKDVKTLASGVTGTSATVTLDKIPSGTYNFKITDSNGDSNYSAQFPVQGDVAASASASASASSASSETSAKETNTATAAPTSTEASSSAEKSTTLVKSTTAHSTVASNSTTAAPTSHSVPAKHNTTSSALTTGPASTTTASTTPAKTSSKPAITTVPPGSAAGRLASPIALVAGVALALAFLS</sequence>